<gene>
    <name evidence="1" type="ORF">Cob_v008366</name>
</gene>
<reference evidence="2" key="2">
    <citation type="journal article" date="2019" name="Mol. Plant Microbe Interact.">
        <title>Genome sequence resources for four phytopathogenic fungi from the Colletotrichum orbiculare species complex.</title>
        <authorList>
            <person name="Gan P."/>
            <person name="Tsushima A."/>
            <person name="Narusaka M."/>
            <person name="Narusaka Y."/>
            <person name="Takano Y."/>
            <person name="Kubo Y."/>
            <person name="Shirasu K."/>
        </authorList>
    </citation>
    <scope>GENOME REANNOTATION</scope>
    <source>
        <strain evidence="2">104-T / ATCC 96160 / CBS 514.97 / LARS 414 / MAFF 240422</strain>
    </source>
</reference>
<protein>
    <submittedName>
        <fullName evidence="1">Uncharacterized protein</fullName>
    </submittedName>
</protein>
<dbReference type="Proteomes" id="UP000014480">
    <property type="component" value="Unassembled WGS sequence"/>
</dbReference>
<organism evidence="1 2">
    <name type="scientific">Colletotrichum orbiculare (strain 104-T / ATCC 96160 / CBS 514.97 / LARS 414 / MAFF 240422)</name>
    <name type="common">Cucumber anthracnose fungus</name>
    <name type="synonym">Colletotrichum lagenarium</name>
    <dbReference type="NCBI Taxonomy" id="1213857"/>
    <lineage>
        <taxon>Eukaryota</taxon>
        <taxon>Fungi</taxon>
        <taxon>Dikarya</taxon>
        <taxon>Ascomycota</taxon>
        <taxon>Pezizomycotina</taxon>
        <taxon>Sordariomycetes</taxon>
        <taxon>Hypocreomycetidae</taxon>
        <taxon>Glomerellales</taxon>
        <taxon>Glomerellaceae</taxon>
        <taxon>Colletotrichum</taxon>
        <taxon>Colletotrichum orbiculare species complex</taxon>
    </lineage>
</organism>
<accession>A0A484FLR7</accession>
<evidence type="ECO:0000313" key="2">
    <source>
        <dbReference type="Proteomes" id="UP000014480"/>
    </source>
</evidence>
<name>A0A484FLR7_COLOR</name>
<dbReference type="EMBL" id="AMCV02000022">
    <property type="protein sequence ID" value="TDZ18903.1"/>
    <property type="molecule type" value="Genomic_DNA"/>
</dbReference>
<dbReference type="AlphaFoldDB" id="A0A484FLR7"/>
<keyword evidence="2" id="KW-1185">Reference proteome</keyword>
<proteinExistence type="predicted"/>
<sequence>MNGVRTEWGKVGWRASEAFYQQQLQPLPSQNARHMIHREGTRGNELGIPNHAVEVTVSSREKPFSQMP</sequence>
<evidence type="ECO:0000313" key="1">
    <source>
        <dbReference type="EMBL" id="TDZ18903.1"/>
    </source>
</evidence>
<reference evidence="2" key="1">
    <citation type="journal article" date="2013" name="New Phytol.">
        <title>Comparative genomic and transcriptomic analyses reveal the hemibiotrophic stage shift of Colletotrichum fungi.</title>
        <authorList>
            <person name="Gan P."/>
            <person name="Ikeda K."/>
            <person name="Irieda H."/>
            <person name="Narusaka M."/>
            <person name="O'Connell R.J."/>
            <person name="Narusaka Y."/>
            <person name="Takano Y."/>
            <person name="Kubo Y."/>
            <person name="Shirasu K."/>
        </authorList>
    </citation>
    <scope>NUCLEOTIDE SEQUENCE [LARGE SCALE GENOMIC DNA]</scope>
    <source>
        <strain evidence="2">104-T / ATCC 96160 / CBS 514.97 / LARS 414 / MAFF 240422</strain>
    </source>
</reference>
<comment type="caution">
    <text evidence="1">The sequence shown here is derived from an EMBL/GenBank/DDBJ whole genome shotgun (WGS) entry which is preliminary data.</text>
</comment>